<dbReference type="PRINTS" id="PR01607">
    <property type="entry name" value="APYRASEFAMLY"/>
</dbReference>
<gene>
    <name evidence="4" type="primary">cpdB_4</name>
    <name evidence="4" type="ORF">NCTC12965_02290</name>
</gene>
<evidence type="ECO:0000256" key="2">
    <source>
        <dbReference type="SAM" id="SignalP"/>
    </source>
</evidence>
<dbReference type="PROSITE" id="PS00786">
    <property type="entry name" value="5_NUCLEOTIDASE_2"/>
    <property type="match status" value="1"/>
</dbReference>
<evidence type="ECO:0000256" key="1">
    <source>
        <dbReference type="ARBA" id="ARBA00006654"/>
    </source>
</evidence>
<dbReference type="GO" id="GO:0009166">
    <property type="term" value="P:nucleotide catabolic process"/>
    <property type="evidence" value="ECO:0007669"/>
    <property type="project" value="InterPro"/>
</dbReference>
<dbReference type="PROSITE" id="PS00785">
    <property type="entry name" value="5_NUCLEOTIDASE_1"/>
    <property type="match status" value="1"/>
</dbReference>
<feature type="domain" description="Calcineurin-like phosphoesterase" evidence="3">
    <location>
        <begin position="27"/>
        <end position="234"/>
    </location>
</feature>
<dbReference type="Gene3D" id="3.60.21.10">
    <property type="match status" value="1"/>
</dbReference>
<dbReference type="InterPro" id="IPR006179">
    <property type="entry name" value="5_nucleotidase/apyrase"/>
</dbReference>
<dbReference type="EC" id="3.1.3.6" evidence="4"/>
<dbReference type="PANTHER" id="PTHR11575:SF6">
    <property type="entry name" value="2',3'-CYCLIC-NUCLEOTIDE 2'-PHOSPHODIESTERASE_3'-NUCLEOTIDASE"/>
    <property type="match status" value="1"/>
</dbReference>
<dbReference type="InterPro" id="IPR029052">
    <property type="entry name" value="Metallo-depent_PP-like"/>
</dbReference>
<dbReference type="Pfam" id="PF00149">
    <property type="entry name" value="Metallophos"/>
    <property type="match status" value="1"/>
</dbReference>
<dbReference type="InterPro" id="IPR006146">
    <property type="entry name" value="5'-Nucleotdase_CS"/>
</dbReference>
<accession>A0A4U9U024</accession>
<dbReference type="GO" id="GO:0000166">
    <property type="term" value="F:nucleotide binding"/>
    <property type="evidence" value="ECO:0007669"/>
    <property type="project" value="InterPro"/>
</dbReference>
<feature type="signal peptide" evidence="2">
    <location>
        <begin position="1"/>
        <end position="22"/>
    </location>
</feature>
<dbReference type="AlphaFoldDB" id="A0A4U9U024"/>
<name>A0A4U9U024_SERFO</name>
<feature type="chain" id="PRO_5020301648" evidence="2">
    <location>
        <begin position="23"/>
        <end position="275"/>
    </location>
</feature>
<comment type="similarity">
    <text evidence="1">Belongs to the 5'-nucleotidase family.</text>
</comment>
<sequence length="275" mass="30454">MKMTSPLKLSLLALLVAGAAHAATVDLRIMETTDVHGNMMDYDYYKDKATAQYGLVRAATLIDAARAEATNSVLVDNGDIIQGSPMADYAAANLKKGDVHPVYQAMNTLDYAVGSLGNHEFNYGLDYLKMAISGAKFPYINANVYDAKTNKPYFKQYLIVETPVKDTEGKEHKLRIGYIGFVPPQVVLWDKDKLSGKVITKDITETAKELVPQMRKEGADIVIAIAHSGISADPYKALAENSVYYLHAGSRHRCHYLWPLSRYFSQARILPLFLG</sequence>
<proteinExistence type="inferred from homology"/>
<evidence type="ECO:0000313" key="4">
    <source>
        <dbReference type="EMBL" id="VTR26070.1"/>
    </source>
</evidence>
<reference evidence="4" key="1">
    <citation type="submission" date="2019-05" db="EMBL/GenBank/DDBJ databases">
        <authorList>
            <consortium name="Pathogen Informatics"/>
        </authorList>
    </citation>
    <scope>NUCLEOTIDE SEQUENCE [LARGE SCALE GENOMIC DNA]</scope>
    <source>
        <strain evidence="4">NCTC12965</strain>
    </source>
</reference>
<dbReference type="GO" id="GO:0046872">
    <property type="term" value="F:metal ion binding"/>
    <property type="evidence" value="ECO:0007669"/>
    <property type="project" value="InterPro"/>
</dbReference>
<dbReference type="InterPro" id="IPR004843">
    <property type="entry name" value="Calcineurin-like_PHP"/>
</dbReference>
<evidence type="ECO:0000259" key="3">
    <source>
        <dbReference type="Pfam" id="PF00149"/>
    </source>
</evidence>
<organism evidence="4">
    <name type="scientific">Serratia fonticola</name>
    <dbReference type="NCBI Taxonomy" id="47917"/>
    <lineage>
        <taxon>Bacteria</taxon>
        <taxon>Pseudomonadati</taxon>
        <taxon>Pseudomonadota</taxon>
        <taxon>Gammaproteobacteria</taxon>
        <taxon>Enterobacterales</taxon>
        <taxon>Yersiniaceae</taxon>
        <taxon>Serratia</taxon>
    </lineage>
</organism>
<keyword evidence="4" id="KW-0378">Hydrolase</keyword>
<dbReference type="PANTHER" id="PTHR11575">
    <property type="entry name" value="5'-NUCLEOTIDASE-RELATED"/>
    <property type="match status" value="1"/>
</dbReference>
<dbReference type="EMBL" id="CABEEZ010000042">
    <property type="protein sequence ID" value="VTR26070.1"/>
    <property type="molecule type" value="Genomic_DNA"/>
</dbReference>
<keyword evidence="2" id="KW-0732">Signal</keyword>
<dbReference type="SUPFAM" id="SSF56300">
    <property type="entry name" value="Metallo-dependent phosphatases"/>
    <property type="match status" value="1"/>
</dbReference>
<dbReference type="GO" id="GO:0030288">
    <property type="term" value="C:outer membrane-bounded periplasmic space"/>
    <property type="evidence" value="ECO:0007669"/>
    <property type="project" value="TreeGrafter"/>
</dbReference>
<dbReference type="GO" id="GO:0008254">
    <property type="term" value="F:3'-nucleotidase activity"/>
    <property type="evidence" value="ECO:0007669"/>
    <property type="project" value="UniProtKB-EC"/>
</dbReference>
<protein>
    <submittedName>
        <fullName evidence="4">2',3'-cyclic-nucleotide 2'-phosphodiesterase/3'-nucleotidase</fullName>
        <ecNumber evidence="4">3.1.3.6</ecNumber>
    </submittedName>
</protein>